<evidence type="ECO:0000313" key="2">
    <source>
        <dbReference type="EMBL" id="GHA78414.1"/>
    </source>
</evidence>
<name>A0ABQ3DC33_9ACTN</name>
<dbReference type="EMBL" id="BMVN01000142">
    <property type="protein sequence ID" value="GHA78414.1"/>
    <property type="molecule type" value="Genomic_DNA"/>
</dbReference>
<keyword evidence="3" id="KW-1185">Reference proteome</keyword>
<dbReference type="Proteomes" id="UP000653644">
    <property type="component" value="Unassembled WGS sequence"/>
</dbReference>
<gene>
    <name evidence="2" type="ORF">GCM10010345_94650</name>
</gene>
<evidence type="ECO:0000256" key="1">
    <source>
        <dbReference type="SAM" id="MobiDB-lite"/>
    </source>
</evidence>
<accession>A0ABQ3DC33</accession>
<organism evidence="2 3">
    <name type="scientific">Streptomyces canarius</name>
    <dbReference type="NCBI Taxonomy" id="285453"/>
    <lineage>
        <taxon>Bacteria</taxon>
        <taxon>Bacillati</taxon>
        <taxon>Actinomycetota</taxon>
        <taxon>Actinomycetes</taxon>
        <taxon>Kitasatosporales</taxon>
        <taxon>Streptomycetaceae</taxon>
        <taxon>Streptomyces</taxon>
    </lineage>
</organism>
<proteinExistence type="predicted"/>
<sequence length="73" mass="7588">MGPLGPATCAAVAERRASRGARRTPGPVTASNRHVTDVSGFATDESMCRRSGHGKEEVSYSFPTTGNILASPV</sequence>
<evidence type="ECO:0000313" key="3">
    <source>
        <dbReference type="Proteomes" id="UP000653644"/>
    </source>
</evidence>
<reference evidence="3" key="1">
    <citation type="journal article" date="2019" name="Int. J. Syst. Evol. Microbiol.">
        <title>The Global Catalogue of Microorganisms (GCM) 10K type strain sequencing project: providing services to taxonomists for standard genome sequencing and annotation.</title>
        <authorList>
            <consortium name="The Broad Institute Genomics Platform"/>
            <consortium name="The Broad Institute Genome Sequencing Center for Infectious Disease"/>
            <person name="Wu L."/>
            <person name="Ma J."/>
        </authorList>
    </citation>
    <scope>NUCLEOTIDE SEQUENCE [LARGE SCALE GENOMIC DNA]</scope>
    <source>
        <strain evidence="3">JCM 4733</strain>
    </source>
</reference>
<comment type="caution">
    <text evidence="2">The sequence shown here is derived from an EMBL/GenBank/DDBJ whole genome shotgun (WGS) entry which is preliminary data.</text>
</comment>
<protein>
    <submittedName>
        <fullName evidence="2">Uncharacterized protein</fullName>
    </submittedName>
</protein>
<feature type="compositionally biased region" description="Polar residues" evidence="1">
    <location>
        <begin position="61"/>
        <end position="73"/>
    </location>
</feature>
<feature type="region of interest" description="Disordered" evidence="1">
    <location>
        <begin position="1"/>
        <end position="73"/>
    </location>
</feature>